<dbReference type="Gene3D" id="1.20.1250.20">
    <property type="entry name" value="MFS general substrate transporter like domains"/>
    <property type="match status" value="2"/>
</dbReference>
<proteinExistence type="predicted"/>
<evidence type="ECO:0000256" key="2">
    <source>
        <dbReference type="ARBA" id="ARBA00022448"/>
    </source>
</evidence>
<evidence type="ECO:0000256" key="3">
    <source>
        <dbReference type="ARBA" id="ARBA00022692"/>
    </source>
</evidence>
<keyword evidence="9" id="KW-1185">Reference proteome</keyword>
<dbReference type="PANTHER" id="PTHR43791:SF52">
    <property type="entry name" value="TRANSPORTER, PUTATIVE (AFU_ORTHOLOGUE AFUA_1G11820)-RELATED"/>
    <property type="match status" value="1"/>
</dbReference>
<reference evidence="8" key="1">
    <citation type="journal article" date="2020" name="Stud. Mycol.">
        <title>101 Dothideomycetes genomes: a test case for predicting lifestyles and emergence of pathogens.</title>
        <authorList>
            <person name="Haridas S."/>
            <person name="Albert R."/>
            <person name="Binder M."/>
            <person name="Bloem J."/>
            <person name="Labutti K."/>
            <person name="Salamov A."/>
            <person name="Andreopoulos B."/>
            <person name="Baker S."/>
            <person name="Barry K."/>
            <person name="Bills G."/>
            <person name="Bluhm B."/>
            <person name="Cannon C."/>
            <person name="Castanera R."/>
            <person name="Culley D."/>
            <person name="Daum C."/>
            <person name="Ezra D."/>
            <person name="Gonzalez J."/>
            <person name="Henrissat B."/>
            <person name="Kuo A."/>
            <person name="Liang C."/>
            <person name="Lipzen A."/>
            <person name="Lutzoni F."/>
            <person name="Magnuson J."/>
            <person name="Mondo S."/>
            <person name="Nolan M."/>
            <person name="Ohm R."/>
            <person name="Pangilinan J."/>
            <person name="Park H.-J."/>
            <person name="Ramirez L."/>
            <person name="Alfaro M."/>
            <person name="Sun H."/>
            <person name="Tritt A."/>
            <person name="Yoshinaga Y."/>
            <person name="Zwiers L.-H."/>
            <person name="Turgeon B."/>
            <person name="Goodwin S."/>
            <person name="Spatafora J."/>
            <person name="Crous P."/>
            <person name="Grigoriev I."/>
        </authorList>
    </citation>
    <scope>NUCLEOTIDE SEQUENCE</scope>
    <source>
        <strain evidence="8">CBS 121739</strain>
    </source>
</reference>
<dbReference type="AlphaFoldDB" id="A0A6A6WAN7"/>
<evidence type="ECO:0000256" key="6">
    <source>
        <dbReference type="SAM" id="Phobius"/>
    </source>
</evidence>
<feature type="transmembrane region" description="Helical" evidence="6">
    <location>
        <begin position="236"/>
        <end position="254"/>
    </location>
</feature>
<feature type="transmembrane region" description="Helical" evidence="6">
    <location>
        <begin position="210"/>
        <end position="229"/>
    </location>
</feature>
<evidence type="ECO:0000313" key="8">
    <source>
        <dbReference type="EMBL" id="KAF2758181.1"/>
    </source>
</evidence>
<dbReference type="SUPFAM" id="SSF103473">
    <property type="entry name" value="MFS general substrate transporter"/>
    <property type="match status" value="1"/>
</dbReference>
<organism evidence="8 9">
    <name type="scientific">Pseudovirgaria hyperparasitica</name>
    <dbReference type="NCBI Taxonomy" id="470096"/>
    <lineage>
        <taxon>Eukaryota</taxon>
        <taxon>Fungi</taxon>
        <taxon>Dikarya</taxon>
        <taxon>Ascomycota</taxon>
        <taxon>Pezizomycotina</taxon>
        <taxon>Dothideomycetes</taxon>
        <taxon>Dothideomycetes incertae sedis</taxon>
        <taxon>Acrospermales</taxon>
        <taxon>Acrospermaceae</taxon>
        <taxon>Pseudovirgaria</taxon>
    </lineage>
</organism>
<evidence type="ECO:0000256" key="1">
    <source>
        <dbReference type="ARBA" id="ARBA00004141"/>
    </source>
</evidence>
<dbReference type="OrthoDB" id="19923at2759"/>
<feature type="transmembrane region" description="Helical" evidence="6">
    <location>
        <begin position="331"/>
        <end position="352"/>
    </location>
</feature>
<evidence type="ECO:0000256" key="4">
    <source>
        <dbReference type="ARBA" id="ARBA00022989"/>
    </source>
</evidence>
<dbReference type="InterPro" id="IPR011701">
    <property type="entry name" value="MFS"/>
</dbReference>
<evidence type="ECO:0000259" key="7">
    <source>
        <dbReference type="PROSITE" id="PS50850"/>
    </source>
</evidence>
<keyword evidence="5 6" id="KW-0472">Membrane</keyword>
<dbReference type="Pfam" id="PF07690">
    <property type="entry name" value="MFS_1"/>
    <property type="match status" value="1"/>
</dbReference>
<feature type="transmembrane region" description="Helical" evidence="6">
    <location>
        <begin position="70"/>
        <end position="91"/>
    </location>
</feature>
<keyword evidence="4 6" id="KW-1133">Transmembrane helix</keyword>
<protein>
    <submittedName>
        <fullName evidence="8">MFS general substrate transporter</fullName>
    </submittedName>
</protein>
<evidence type="ECO:0000313" key="9">
    <source>
        <dbReference type="Proteomes" id="UP000799437"/>
    </source>
</evidence>
<keyword evidence="3 6" id="KW-0812">Transmembrane</keyword>
<gene>
    <name evidence="8" type="ORF">EJ05DRAFT_476442</name>
</gene>
<sequence>MILKKVAPSTWLSLIMVLWGIATVGQGLIKSVEGLVAMRVLIGFFEAGLFPGCIYLISMYYKRFELQWRLTLFFSASLLAGAFSGLLAYALAHMDGVGGYRGWRWIFIIEGLATVAIGLVAKFWVVDWPETAKFLSEPERAMLAARLHADVGEAAMNRLDKPALKRIFRDWKIYIAVPMYFGVVNTGYSASFFMPTIIRELGYTAEAAQVRTIPVLIVATCVALVNALATDRLRHRYSFCILGLLVASVGYIVLLNQHGLSKGVKYFALFLIVPGNSITHSVVLTWVQNSMAGHYKRSVSAAMTVGFGNMGGIVASNIFLDSERPRYPTGYGVSLGLLWVCGASCTILFFGVRRENKKRDRGERDWRLEGDDVDNLGDDHPSFRFTT</sequence>
<feature type="transmembrane region" description="Helical" evidence="6">
    <location>
        <begin position="266"/>
        <end position="287"/>
    </location>
</feature>
<dbReference type="EMBL" id="ML996572">
    <property type="protein sequence ID" value="KAF2758181.1"/>
    <property type="molecule type" value="Genomic_DNA"/>
</dbReference>
<feature type="transmembrane region" description="Helical" evidence="6">
    <location>
        <begin position="299"/>
        <end position="319"/>
    </location>
</feature>
<dbReference type="PROSITE" id="PS50850">
    <property type="entry name" value="MFS"/>
    <property type="match status" value="1"/>
</dbReference>
<dbReference type="FunFam" id="1.20.1250.20:FF:000068">
    <property type="entry name" value="MFS general substrate transporter"/>
    <property type="match status" value="1"/>
</dbReference>
<feature type="transmembrane region" description="Helical" evidence="6">
    <location>
        <begin position="12"/>
        <end position="29"/>
    </location>
</feature>
<feature type="transmembrane region" description="Helical" evidence="6">
    <location>
        <begin position="103"/>
        <end position="125"/>
    </location>
</feature>
<evidence type="ECO:0000256" key="5">
    <source>
        <dbReference type="ARBA" id="ARBA00023136"/>
    </source>
</evidence>
<dbReference type="GO" id="GO:0022857">
    <property type="term" value="F:transmembrane transporter activity"/>
    <property type="evidence" value="ECO:0007669"/>
    <property type="project" value="InterPro"/>
</dbReference>
<dbReference type="GeneID" id="54485087"/>
<dbReference type="Proteomes" id="UP000799437">
    <property type="component" value="Unassembled WGS sequence"/>
</dbReference>
<feature type="domain" description="Major facilitator superfamily (MFS) profile" evidence="7">
    <location>
        <begin position="1"/>
        <end position="357"/>
    </location>
</feature>
<dbReference type="InterPro" id="IPR020846">
    <property type="entry name" value="MFS_dom"/>
</dbReference>
<dbReference type="InterPro" id="IPR036259">
    <property type="entry name" value="MFS_trans_sf"/>
</dbReference>
<name>A0A6A6WAN7_9PEZI</name>
<feature type="transmembrane region" description="Helical" evidence="6">
    <location>
        <begin position="35"/>
        <end position="58"/>
    </location>
</feature>
<dbReference type="PANTHER" id="PTHR43791">
    <property type="entry name" value="PERMEASE-RELATED"/>
    <property type="match status" value="1"/>
</dbReference>
<comment type="subcellular location">
    <subcellularLocation>
        <location evidence="1">Membrane</location>
        <topology evidence="1">Multi-pass membrane protein</topology>
    </subcellularLocation>
</comment>
<feature type="transmembrane region" description="Helical" evidence="6">
    <location>
        <begin position="173"/>
        <end position="198"/>
    </location>
</feature>
<keyword evidence="2" id="KW-0813">Transport</keyword>
<dbReference type="GO" id="GO:0016020">
    <property type="term" value="C:membrane"/>
    <property type="evidence" value="ECO:0007669"/>
    <property type="project" value="UniProtKB-SubCell"/>
</dbReference>
<dbReference type="RefSeq" id="XP_033600632.1">
    <property type="nucleotide sequence ID" value="XM_033744033.1"/>
</dbReference>
<accession>A0A6A6WAN7</accession>